<dbReference type="AlphaFoldDB" id="A0A0F9DGJ5"/>
<name>A0A0F9DGJ5_9ZZZZ</name>
<evidence type="ECO:0000313" key="1">
    <source>
        <dbReference type="EMBL" id="KKL60808.1"/>
    </source>
</evidence>
<organism evidence="1">
    <name type="scientific">marine sediment metagenome</name>
    <dbReference type="NCBI Taxonomy" id="412755"/>
    <lineage>
        <taxon>unclassified sequences</taxon>
        <taxon>metagenomes</taxon>
        <taxon>ecological metagenomes</taxon>
    </lineage>
</organism>
<comment type="caution">
    <text evidence="1">The sequence shown here is derived from an EMBL/GenBank/DDBJ whole genome shotgun (WGS) entry which is preliminary data.</text>
</comment>
<sequence length="48" mass="5786">MMDYQDWNSCEFYGHAYEVDEDNQSRHVCKDCGDSYEEVTNDTKRSQR</sequence>
<accession>A0A0F9DGJ5</accession>
<protein>
    <submittedName>
        <fullName evidence="1">Uncharacterized protein</fullName>
    </submittedName>
</protein>
<gene>
    <name evidence="1" type="ORF">LCGC14_2201610</name>
</gene>
<proteinExistence type="predicted"/>
<reference evidence="1" key="1">
    <citation type="journal article" date="2015" name="Nature">
        <title>Complex archaea that bridge the gap between prokaryotes and eukaryotes.</title>
        <authorList>
            <person name="Spang A."/>
            <person name="Saw J.H."/>
            <person name="Jorgensen S.L."/>
            <person name="Zaremba-Niedzwiedzka K."/>
            <person name="Martijn J."/>
            <person name="Lind A.E."/>
            <person name="van Eijk R."/>
            <person name="Schleper C."/>
            <person name="Guy L."/>
            <person name="Ettema T.J."/>
        </authorList>
    </citation>
    <scope>NUCLEOTIDE SEQUENCE</scope>
</reference>
<dbReference type="EMBL" id="LAZR01029025">
    <property type="protein sequence ID" value="KKL60808.1"/>
    <property type="molecule type" value="Genomic_DNA"/>
</dbReference>